<sequence length="335" mass="38517">MYYVNVKHIYYFYLVKLVFCIPTYLHFYYFVSYLLYMKSNKWLLLIMLILSFSFCFRLQAQDDLEAILSNAEKEQPKKKEYTSAAFKSTRLINLHNTERLAKGALEYRICHRFGRLNTGAYQFWGLDQAEIRMGFEYGVSDWVHIGIGRSSYQKTYDAFTKIAILRQSNVLPISLVYMGSIAVNTIKDVSPDFNGRLSYVNQLIIGSKVNSRVSLVFVPTLVHRNLVTEVNDAVSTVALGVGGRFKLSKRLTFNTEYIWRVPPQQKSLAFDNYKDAFSIGLDIETGGHVFQLTLSNSRGMFDKAYLVETTGAWGAGDIHFGFNLIRNFTVIKKKE</sequence>
<evidence type="ECO:0000259" key="2">
    <source>
        <dbReference type="Pfam" id="PF19089"/>
    </source>
</evidence>
<feature type="domain" description="DUF5777" evidence="2">
    <location>
        <begin position="86"/>
        <end position="328"/>
    </location>
</feature>
<keyword evidence="1" id="KW-0812">Transmembrane</keyword>
<keyword evidence="1" id="KW-1133">Transmembrane helix</keyword>
<keyword evidence="1" id="KW-0472">Membrane</keyword>
<evidence type="ECO:0000313" key="4">
    <source>
        <dbReference type="Proteomes" id="UP000199513"/>
    </source>
</evidence>
<dbReference type="EMBL" id="FONY01000064">
    <property type="protein sequence ID" value="SFF57599.1"/>
    <property type="molecule type" value="Genomic_DNA"/>
</dbReference>
<reference evidence="3 4" key="1">
    <citation type="submission" date="2016-10" db="EMBL/GenBank/DDBJ databases">
        <authorList>
            <person name="de Groot N.N."/>
        </authorList>
    </citation>
    <scope>NUCLEOTIDE SEQUENCE [LARGE SCALE GENOMIC DNA]</scope>
    <source>
        <strain>GEY</strain>
        <strain evidence="4">DSM 9560</strain>
    </source>
</reference>
<protein>
    <recommendedName>
        <fullName evidence="2">DUF5777 domain-containing protein</fullName>
    </recommendedName>
</protein>
<dbReference type="Pfam" id="PF19089">
    <property type="entry name" value="DUF5777"/>
    <property type="match status" value="1"/>
</dbReference>
<dbReference type="STRING" id="1003.SAMN04488541_10644"/>
<evidence type="ECO:0000256" key="1">
    <source>
        <dbReference type="SAM" id="Phobius"/>
    </source>
</evidence>
<evidence type="ECO:0000313" key="3">
    <source>
        <dbReference type="EMBL" id="SFF57599.1"/>
    </source>
</evidence>
<dbReference type="InterPro" id="IPR045916">
    <property type="entry name" value="DUF5777"/>
</dbReference>
<name>A0A1I2JTU5_9BACT</name>
<proteinExistence type="predicted"/>
<dbReference type="Proteomes" id="UP000199513">
    <property type="component" value="Unassembled WGS sequence"/>
</dbReference>
<organism evidence="3 4">
    <name type="scientific">Thermoflexibacter ruber</name>
    <dbReference type="NCBI Taxonomy" id="1003"/>
    <lineage>
        <taxon>Bacteria</taxon>
        <taxon>Pseudomonadati</taxon>
        <taxon>Bacteroidota</taxon>
        <taxon>Cytophagia</taxon>
        <taxon>Cytophagales</taxon>
        <taxon>Thermoflexibacteraceae</taxon>
        <taxon>Thermoflexibacter</taxon>
    </lineage>
</organism>
<accession>A0A1I2JTU5</accession>
<gene>
    <name evidence="3" type="ORF">SAMN04488541_10644</name>
</gene>
<keyword evidence="4" id="KW-1185">Reference proteome</keyword>
<dbReference type="AlphaFoldDB" id="A0A1I2JTU5"/>
<feature type="transmembrane region" description="Helical" evidence="1">
    <location>
        <begin position="12"/>
        <end position="35"/>
    </location>
</feature>